<evidence type="ECO:0000313" key="3">
    <source>
        <dbReference type="EMBL" id="NJW51947.1"/>
    </source>
</evidence>
<accession>A0ABX1CXR0</accession>
<dbReference type="InterPro" id="IPR029058">
    <property type="entry name" value="AB_hydrolase_fold"/>
</dbReference>
<dbReference type="GO" id="GO:0016787">
    <property type="term" value="F:hydrolase activity"/>
    <property type="evidence" value="ECO:0007669"/>
    <property type="project" value="UniProtKB-KW"/>
</dbReference>
<dbReference type="Gene3D" id="3.40.50.1820">
    <property type="entry name" value="alpha/beta hydrolase"/>
    <property type="match status" value="1"/>
</dbReference>
<keyword evidence="4" id="KW-1185">Reference proteome</keyword>
<dbReference type="InterPro" id="IPR000073">
    <property type="entry name" value="AB_hydrolase_1"/>
</dbReference>
<dbReference type="PANTHER" id="PTHR43039">
    <property type="entry name" value="ESTERASE-RELATED"/>
    <property type="match status" value="1"/>
</dbReference>
<dbReference type="RefSeq" id="WP_168137072.1">
    <property type="nucleotide sequence ID" value="NZ_JAAVJR010000001.1"/>
</dbReference>
<gene>
    <name evidence="3" type="ORF">HC175_03355</name>
</gene>
<dbReference type="SUPFAM" id="SSF53474">
    <property type="entry name" value="alpha/beta-Hydrolases"/>
    <property type="match status" value="1"/>
</dbReference>
<name>A0ABX1CXR0_9FLAO</name>
<reference evidence="3 4" key="1">
    <citation type="submission" date="2020-03" db="EMBL/GenBank/DDBJ databases">
        <title>Salinimicrobium sp. nov, isolated from SCS.</title>
        <authorList>
            <person name="Cao W.R."/>
        </authorList>
    </citation>
    <scope>NUCLEOTIDE SEQUENCE [LARGE SCALE GENOMIC DNA]</scope>
    <source>
        <strain evidence="4">J15B91</strain>
    </source>
</reference>
<evidence type="ECO:0000313" key="4">
    <source>
        <dbReference type="Proteomes" id="UP000703674"/>
    </source>
</evidence>
<dbReference type="Proteomes" id="UP000703674">
    <property type="component" value="Unassembled WGS sequence"/>
</dbReference>
<feature type="domain" description="AB hydrolase-1" evidence="2">
    <location>
        <begin position="23"/>
        <end position="255"/>
    </location>
</feature>
<dbReference type="Pfam" id="PF00561">
    <property type="entry name" value="Abhydrolase_1"/>
    <property type="match status" value="1"/>
</dbReference>
<proteinExistence type="inferred from homology"/>
<organism evidence="3 4">
    <name type="scientific">Salinimicrobium oceani</name>
    <dbReference type="NCBI Taxonomy" id="2722702"/>
    <lineage>
        <taxon>Bacteria</taxon>
        <taxon>Pseudomonadati</taxon>
        <taxon>Bacteroidota</taxon>
        <taxon>Flavobacteriia</taxon>
        <taxon>Flavobacteriales</taxon>
        <taxon>Flavobacteriaceae</taxon>
        <taxon>Salinimicrobium</taxon>
    </lineage>
</organism>
<comment type="similarity">
    <text evidence="1">Belongs to the AB hydrolase superfamily.</text>
</comment>
<evidence type="ECO:0000256" key="1">
    <source>
        <dbReference type="ARBA" id="ARBA00008645"/>
    </source>
</evidence>
<protein>
    <submittedName>
        <fullName evidence="3">Alpha/beta hydrolase</fullName>
    </submittedName>
</protein>
<comment type="caution">
    <text evidence="3">The sequence shown here is derived from an EMBL/GenBank/DDBJ whole genome shotgun (WGS) entry which is preliminary data.</text>
</comment>
<keyword evidence="3" id="KW-0378">Hydrolase</keyword>
<dbReference type="EMBL" id="JAAVJR010000001">
    <property type="protein sequence ID" value="NJW51947.1"/>
    <property type="molecule type" value="Genomic_DNA"/>
</dbReference>
<evidence type="ECO:0000259" key="2">
    <source>
        <dbReference type="Pfam" id="PF00561"/>
    </source>
</evidence>
<sequence>MGSTKTSAITRNNVRILGKGTQPILFSHGYGCDQTMWRHVYPAFLEDYKVVLFDHTGAGKSDESEYSYDKYNVLDGYAEDMLEICAELGLQNVIIVAHSVSSMIAALATIKKPEIFSALIMVGPSPRYIDDKDYRGGFNEKDIEELMEALESNYLGWAASIAPQIMGNPENPELGEELTNSFCQSNPEIAKHFARVTFLSDNRKDLPAVKVPTLIMQCSQDIIAPIEVGKYVHRQIPGSTMKILEATGHCPNLSAPEETIEVIKDYLREIL</sequence>